<name>A0A1C9EGP1_9CAUD</name>
<proteinExistence type="predicted"/>
<evidence type="ECO:0000313" key="2">
    <source>
        <dbReference type="Proteomes" id="UP000203815"/>
    </source>
</evidence>
<dbReference type="GeneID" id="29060904"/>
<sequence length="66" mass="7179">MTDIDAAIAARQEGRAAQPGDTNPYAGTGLLARMWLRGYRTMLLDRLNKSPARQAFLAAQAAEDTE</sequence>
<gene>
    <name evidence="1" type="ORF">SEA_GENGAR_9</name>
</gene>
<dbReference type="EMBL" id="KX636165">
    <property type="protein sequence ID" value="AON96664.1"/>
    <property type="molecule type" value="Genomic_DNA"/>
</dbReference>
<reference evidence="1 2" key="1">
    <citation type="submission" date="2016-07" db="EMBL/GenBank/DDBJ databases">
        <authorList>
            <person name="Ahrens W.T."/>
            <person name="Alaniz S.M."/>
            <person name="Alfonso A.J."/>
            <person name="Andrade A.E."/>
            <person name="Blake C.D."/>
            <person name="Denney K.A."/>
            <person name="Edwards N.C."/>
            <person name="Flores L.M."/>
            <person name="Frontera C.D."/>
            <person name="Frontera J.K."/>
            <person name="Goins A.N."/>
            <person name="Harris C.E."/>
            <person name="Hinojosa K.L."/>
            <person name="Long R.M."/>
            <person name="Lopez J.C."/>
            <person name="Miller C.B."/>
            <person name="Mojica J.C."/>
            <person name="Morales C.A."/>
            <person name="Pena M.C."/>
            <person name="Quezada B.E."/>
            <person name="Rincon P.M."/>
            <person name="Robertson S."/>
            <person name="Soto A.J."/>
            <person name="Vasquez A.D."/>
            <person name="Villegas D.K."/>
            <person name="Vulgamore J.L."/>
            <person name="Robertson M."/>
            <person name="Hatherill J.R."/>
            <person name="Dovalina S.A."/>
            <person name="Zhang D."/>
            <person name="Delesalle V.A."/>
            <person name="Garlena R.A."/>
            <person name="Russell D.A."/>
            <person name="Pope W.H."/>
            <person name="Jacobs-Sera D."/>
            <person name="Hendrix R.W."/>
            <person name="Hatfull G.F."/>
        </authorList>
    </citation>
    <scope>NUCLEOTIDE SEQUENCE [LARGE SCALE GENOMIC DNA]</scope>
</reference>
<dbReference type="InterPro" id="IPR007040">
    <property type="entry name" value="Ribosome_modulation_factor"/>
</dbReference>
<dbReference type="Proteomes" id="UP000203815">
    <property type="component" value="Segment"/>
</dbReference>
<dbReference type="OrthoDB" id="26856at10239"/>
<dbReference type="KEGG" id="vg:29060904"/>
<keyword evidence="2" id="KW-1185">Reference proteome</keyword>
<evidence type="ECO:0000313" key="1">
    <source>
        <dbReference type="EMBL" id="AON96664.1"/>
    </source>
</evidence>
<dbReference type="Pfam" id="PF04957">
    <property type="entry name" value="RMF"/>
    <property type="match status" value="1"/>
</dbReference>
<accession>A0A1C9EGP1</accession>
<dbReference type="RefSeq" id="YP_009282254.1">
    <property type="nucleotide sequence ID" value="NC_031035.1"/>
</dbReference>
<organism evidence="1 2">
    <name type="scientific">Mycobacterium phage Gengar</name>
    <dbReference type="NCBI Taxonomy" id="1891963"/>
    <lineage>
        <taxon>Viruses</taxon>
        <taxon>Duplodnaviria</taxon>
        <taxon>Heunggongvirae</taxon>
        <taxon>Uroviricota</taxon>
        <taxon>Caudoviricetes</taxon>
        <taxon>Weiservirinae</taxon>
        <taxon>Kratiovirus</taxon>
        <taxon>Kratiovirus gengar</taxon>
    </lineage>
</organism>
<protein>
    <submittedName>
        <fullName evidence="1">Uncharacterized protein</fullName>
    </submittedName>
</protein>